<accession>A0A7Y6B414</accession>
<evidence type="ECO:0000313" key="2">
    <source>
        <dbReference type="Proteomes" id="UP000536441"/>
    </source>
</evidence>
<evidence type="ECO:0000313" key="1">
    <source>
        <dbReference type="EMBL" id="NUU46156.1"/>
    </source>
</evidence>
<organism evidence="1 2">
    <name type="scientific">Sphingomonas zeae</name>
    <dbReference type="NCBI Taxonomy" id="1646122"/>
    <lineage>
        <taxon>Bacteria</taxon>
        <taxon>Pseudomonadati</taxon>
        <taxon>Pseudomonadota</taxon>
        <taxon>Alphaproteobacteria</taxon>
        <taxon>Sphingomonadales</taxon>
        <taxon>Sphingomonadaceae</taxon>
        <taxon>Sphingomonas</taxon>
    </lineage>
</organism>
<name>A0A7Y6B414_9SPHN</name>
<protein>
    <submittedName>
        <fullName evidence="1">Uncharacterized protein</fullName>
    </submittedName>
</protein>
<keyword evidence="2" id="KW-1185">Reference proteome</keyword>
<dbReference type="AlphaFoldDB" id="A0A7Y6B414"/>
<comment type="caution">
    <text evidence="1">The sequence shown here is derived from an EMBL/GenBank/DDBJ whole genome shotgun (WGS) entry which is preliminary data.</text>
</comment>
<dbReference type="RefSeq" id="WP_183988971.1">
    <property type="nucleotide sequence ID" value="NZ_CBCRYR010000009.1"/>
</dbReference>
<gene>
    <name evidence="1" type="ORF">HP438_04090</name>
</gene>
<dbReference type="EMBL" id="JABMCH010000054">
    <property type="protein sequence ID" value="NUU46156.1"/>
    <property type="molecule type" value="Genomic_DNA"/>
</dbReference>
<proteinExistence type="predicted"/>
<dbReference type="Proteomes" id="UP000536441">
    <property type="component" value="Unassembled WGS sequence"/>
</dbReference>
<sequence>MLKFIFAQAPADAQVIVAVEEASQSLPADVDIRSYGVQRRQVLREAEFDEVNERFSVYIKKLIL</sequence>
<reference evidence="1 2" key="1">
    <citation type="submission" date="2020-05" db="EMBL/GenBank/DDBJ databases">
        <title>Genome Sequencing of Type Strains.</title>
        <authorList>
            <person name="Lemaire J.F."/>
            <person name="Inderbitzin P."/>
            <person name="Gregorio O.A."/>
            <person name="Collins S.B."/>
            <person name="Wespe N."/>
            <person name="Knight-Connoni V."/>
        </authorList>
    </citation>
    <scope>NUCLEOTIDE SEQUENCE [LARGE SCALE GENOMIC DNA]</scope>
    <source>
        <strain evidence="1 2">DSM 100049</strain>
    </source>
</reference>